<dbReference type="AlphaFoldDB" id="W5LYV8"/>
<evidence type="ECO:0000259" key="6">
    <source>
        <dbReference type="PROSITE" id="PS50240"/>
    </source>
</evidence>
<feature type="domain" description="Peptidase S1" evidence="6">
    <location>
        <begin position="223"/>
        <end position="456"/>
    </location>
</feature>
<evidence type="ECO:0000256" key="2">
    <source>
        <dbReference type="ARBA" id="ARBA00022729"/>
    </source>
</evidence>
<dbReference type="Pfam" id="PF00089">
    <property type="entry name" value="Trypsin"/>
    <property type="match status" value="2"/>
</dbReference>
<accession>W5LYV8</accession>
<dbReference type="FunFam" id="2.40.10.10:FF:000024">
    <property type="entry name" value="Serine protease 53"/>
    <property type="match status" value="1"/>
</dbReference>
<dbReference type="PROSITE" id="PS00134">
    <property type="entry name" value="TRYPSIN_HIS"/>
    <property type="match status" value="1"/>
</dbReference>
<keyword evidence="1 5" id="KW-0645">Protease</keyword>
<feature type="domain" description="Peptidase S1" evidence="6">
    <location>
        <begin position="1"/>
        <end position="224"/>
    </location>
</feature>
<keyword evidence="8" id="KW-1185">Reference proteome</keyword>
<dbReference type="PANTHER" id="PTHR24253">
    <property type="entry name" value="TRANSMEMBRANE PROTEASE SERINE"/>
    <property type="match status" value="1"/>
</dbReference>
<dbReference type="GO" id="GO:0006508">
    <property type="term" value="P:proteolysis"/>
    <property type="evidence" value="ECO:0007669"/>
    <property type="project" value="UniProtKB-KW"/>
</dbReference>
<dbReference type="GO" id="GO:0004252">
    <property type="term" value="F:serine-type endopeptidase activity"/>
    <property type="evidence" value="ECO:0007669"/>
    <property type="project" value="InterPro"/>
</dbReference>
<dbReference type="Ensembl" id="ENSLOCT00000001320.1">
    <property type="protein sequence ID" value="ENSLOCP00000001315.1"/>
    <property type="gene ID" value="ENSLOCG00000001165.1"/>
</dbReference>
<keyword evidence="3 5" id="KW-0378">Hydrolase</keyword>
<keyword evidence="5" id="KW-0720">Serine protease</keyword>
<dbReference type="PROSITE" id="PS00135">
    <property type="entry name" value="TRYPSIN_SER"/>
    <property type="match status" value="1"/>
</dbReference>
<dbReference type="InterPro" id="IPR043504">
    <property type="entry name" value="Peptidase_S1_PA_chymotrypsin"/>
</dbReference>
<dbReference type="InParanoid" id="W5LYV8"/>
<dbReference type="InterPro" id="IPR009003">
    <property type="entry name" value="Peptidase_S1_PA"/>
</dbReference>
<dbReference type="PROSITE" id="PS50240">
    <property type="entry name" value="TRYPSIN_DOM"/>
    <property type="match status" value="2"/>
</dbReference>
<evidence type="ECO:0000256" key="5">
    <source>
        <dbReference type="RuleBase" id="RU363034"/>
    </source>
</evidence>
<evidence type="ECO:0000256" key="3">
    <source>
        <dbReference type="ARBA" id="ARBA00022801"/>
    </source>
</evidence>
<dbReference type="Gene3D" id="2.40.10.10">
    <property type="entry name" value="Trypsin-like serine proteases"/>
    <property type="match status" value="4"/>
</dbReference>
<proteinExistence type="predicted"/>
<dbReference type="InterPro" id="IPR001314">
    <property type="entry name" value="Peptidase_S1A"/>
</dbReference>
<dbReference type="PANTHER" id="PTHR24253:SF127">
    <property type="entry name" value="SERINE PROTEASE 27-LIKE"/>
    <property type="match status" value="1"/>
</dbReference>
<dbReference type="HOGENOM" id="CLU_004497_5_1_1"/>
<evidence type="ECO:0000256" key="4">
    <source>
        <dbReference type="ARBA" id="ARBA00023157"/>
    </source>
</evidence>
<reference evidence="7" key="2">
    <citation type="submission" date="2025-08" db="UniProtKB">
        <authorList>
            <consortium name="Ensembl"/>
        </authorList>
    </citation>
    <scope>IDENTIFICATION</scope>
</reference>
<dbReference type="Bgee" id="ENSLOCG00000001165">
    <property type="expression patterns" value="Expressed in bone element and 12 other cell types or tissues"/>
</dbReference>
<dbReference type="OMA" id="NEGACHG"/>
<dbReference type="CDD" id="cd00190">
    <property type="entry name" value="Tryp_SPc"/>
    <property type="match status" value="1"/>
</dbReference>
<reference evidence="8" key="1">
    <citation type="submission" date="2011-12" db="EMBL/GenBank/DDBJ databases">
        <title>The Draft Genome of Lepisosteus oculatus.</title>
        <authorList>
            <consortium name="The Broad Institute Genome Assembly &amp; Analysis Group"/>
            <consortium name="Computational R&amp;D Group"/>
            <consortium name="and Sequencing Platform"/>
            <person name="Di Palma F."/>
            <person name="Alfoldi J."/>
            <person name="Johnson J."/>
            <person name="Berlin A."/>
            <person name="Gnerre S."/>
            <person name="Jaffe D."/>
            <person name="MacCallum I."/>
            <person name="Young S."/>
            <person name="Walker B.J."/>
            <person name="Lander E.S."/>
            <person name="Lindblad-Toh K."/>
        </authorList>
    </citation>
    <scope>NUCLEOTIDE SEQUENCE [LARGE SCALE GENOMIC DNA]</scope>
</reference>
<name>W5LYV8_LEPOC</name>
<dbReference type="SUPFAM" id="SSF50494">
    <property type="entry name" value="Trypsin-like serine proteases"/>
    <property type="match status" value="2"/>
</dbReference>
<keyword evidence="4" id="KW-1015">Disulfide bond</keyword>
<dbReference type="eggNOG" id="KOG3627">
    <property type="taxonomic scope" value="Eukaryota"/>
</dbReference>
<dbReference type="PRINTS" id="PR00722">
    <property type="entry name" value="CHYMOTRYPSIN"/>
</dbReference>
<evidence type="ECO:0000256" key="1">
    <source>
        <dbReference type="ARBA" id="ARBA00022670"/>
    </source>
</evidence>
<sequence length="457" mass="50013">TVYLGRQTQLGSNPHEVSRGVQTIILYPISVDNLYNNIALVKLSSPVIFTDYIQPICLADANSSFHRCTSCWLTGWGNMTDGTSLSGNKTLQQVQLPIIEITDCMNQTNTFYNDSLVTETMICTGETPKDSSCKVSEGFPLESVLNHRFRETGVTFLALGEKNPNIPGEGKRASVPSAWDTSLVSSVSLVLPSRAVWCPCSSLLSVGSVLMCGVTSSWKGSSIVGGEDAKEGQWPWMAYLTILKEKKNFCFKCGGSLISDHWILTAAHCLVQATVVQVALGALQLQNPPKYQGLAKTIIIHEKYTQAETAFDIGLVELEDKVSFSQWISPVNLPSRSENISPGLQCWATGWGNIRENVSLKYPYTLQEVQIPIVDNQQCNQMYNGIIRPDMICAGFYWGGKDACQGDSGGPLVFKKGDDWVQAGIVSFGRGCAEPNSPGVYTRVSSFRDWIQTESGV</sequence>
<dbReference type="SMART" id="SM00020">
    <property type="entry name" value="Tryp_SPc"/>
    <property type="match status" value="1"/>
</dbReference>
<reference evidence="7" key="3">
    <citation type="submission" date="2025-09" db="UniProtKB">
        <authorList>
            <consortium name="Ensembl"/>
        </authorList>
    </citation>
    <scope>IDENTIFICATION</scope>
</reference>
<keyword evidence="2" id="KW-0732">Signal</keyword>
<organism evidence="7 8">
    <name type="scientific">Lepisosteus oculatus</name>
    <name type="common">Spotted gar</name>
    <dbReference type="NCBI Taxonomy" id="7918"/>
    <lineage>
        <taxon>Eukaryota</taxon>
        <taxon>Metazoa</taxon>
        <taxon>Chordata</taxon>
        <taxon>Craniata</taxon>
        <taxon>Vertebrata</taxon>
        <taxon>Euteleostomi</taxon>
        <taxon>Actinopterygii</taxon>
        <taxon>Neopterygii</taxon>
        <taxon>Holostei</taxon>
        <taxon>Semionotiformes</taxon>
        <taxon>Lepisosteidae</taxon>
        <taxon>Lepisosteus</taxon>
    </lineage>
</organism>
<dbReference type="Proteomes" id="UP000018468">
    <property type="component" value="Unassembled WGS sequence"/>
</dbReference>
<dbReference type="GO" id="GO:0008236">
    <property type="term" value="F:serine-type peptidase activity"/>
    <property type="evidence" value="ECO:0000318"/>
    <property type="project" value="GO_Central"/>
</dbReference>
<dbReference type="InterPro" id="IPR018114">
    <property type="entry name" value="TRYPSIN_HIS"/>
</dbReference>
<dbReference type="InterPro" id="IPR001254">
    <property type="entry name" value="Trypsin_dom"/>
</dbReference>
<dbReference type="GeneTree" id="ENSGT00940000155138"/>
<evidence type="ECO:0000313" key="8">
    <source>
        <dbReference type="Proteomes" id="UP000018468"/>
    </source>
</evidence>
<protein>
    <recommendedName>
        <fullName evidence="6">Peptidase S1 domain-containing protein</fullName>
    </recommendedName>
</protein>
<dbReference type="InterPro" id="IPR033116">
    <property type="entry name" value="TRYPSIN_SER"/>
</dbReference>
<dbReference type="STRING" id="7918.ENSLOCP00000001315"/>
<evidence type="ECO:0000313" key="7">
    <source>
        <dbReference type="Ensembl" id="ENSLOCP00000001315.1"/>
    </source>
</evidence>